<sequence>MHKINYTDDIDLSKISRRGSFDKSKLPSEAVRNYCVSVRLNIEELQLLNIKRGSYKKGEWLRMASLQRLPPAIPAINTKAWKALTEISQKLNRIAAHIDGKSKDSHLTHTELFAVKRQLEELRTNLLSDSIWSLPNEGYAKNSQG</sequence>
<accession>A0AAP9TXB0</accession>
<name>A0AAP9TXB0_CITFR</name>
<dbReference type="EMBL" id="CP056573">
    <property type="protein sequence ID" value="QLV32350.1"/>
    <property type="molecule type" value="Genomic_DNA"/>
</dbReference>
<dbReference type="Proteomes" id="UP000512222">
    <property type="component" value="Chromosome"/>
</dbReference>
<organism evidence="1 2">
    <name type="scientific">Citrobacter freundii</name>
    <dbReference type="NCBI Taxonomy" id="546"/>
    <lineage>
        <taxon>Bacteria</taxon>
        <taxon>Pseudomonadati</taxon>
        <taxon>Pseudomonadota</taxon>
        <taxon>Gammaproteobacteria</taxon>
        <taxon>Enterobacterales</taxon>
        <taxon>Enterobacteriaceae</taxon>
        <taxon>Citrobacter</taxon>
        <taxon>Citrobacter freundii complex</taxon>
    </lineage>
</organism>
<protein>
    <submittedName>
        <fullName evidence="1">Uncharacterized protein</fullName>
    </submittedName>
</protein>
<dbReference type="AlphaFoldDB" id="A0AAP9TXB0"/>
<gene>
    <name evidence="1" type="ORF">HV178_21195</name>
</gene>
<evidence type="ECO:0000313" key="1">
    <source>
        <dbReference type="EMBL" id="QLV32350.1"/>
    </source>
</evidence>
<evidence type="ECO:0000313" key="2">
    <source>
        <dbReference type="Proteomes" id="UP000512222"/>
    </source>
</evidence>
<proteinExistence type="predicted"/>
<reference evidence="2" key="1">
    <citation type="submission" date="2020-06" db="EMBL/GenBank/DDBJ databases">
        <title>REHAB project genomes.</title>
        <authorList>
            <person name="Shaw L.P."/>
        </authorList>
    </citation>
    <scope>NUCLEOTIDE SEQUENCE [LARGE SCALE GENOMIC DNA]</scope>
    <source>
        <strain evidence="2">RHBSTW-00370</strain>
    </source>
</reference>
<dbReference type="RefSeq" id="WP_045307592.1">
    <property type="nucleotide sequence ID" value="NZ_CP056573.1"/>
</dbReference>